<dbReference type="PROSITE" id="PS51747">
    <property type="entry name" value="CYT_DCMP_DEAMINASES_2"/>
    <property type="match status" value="1"/>
</dbReference>
<dbReference type="GO" id="GO:0016787">
    <property type="term" value="F:hydrolase activity"/>
    <property type="evidence" value="ECO:0007669"/>
    <property type="project" value="InterPro"/>
</dbReference>
<dbReference type="InterPro" id="IPR002125">
    <property type="entry name" value="CMP_dCMP_dom"/>
</dbReference>
<keyword evidence="1" id="KW-0479">Metal-binding</keyword>
<dbReference type="Gene3D" id="3.40.140.10">
    <property type="entry name" value="Cytidine Deaminase, domain 2"/>
    <property type="match status" value="1"/>
</dbReference>
<dbReference type="SUPFAM" id="SSF53927">
    <property type="entry name" value="Cytidine deaminase-like"/>
    <property type="match status" value="1"/>
</dbReference>
<dbReference type="InterPro" id="IPR035105">
    <property type="entry name" value="Deoxycytidylate_deaminase_dom"/>
</dbReference>
<dbReference type="Gene3D" id="3.40.50.300">
    <property type="entry name" value="P-loop containing nucleotide triphosphate hydrolases"/>
    <property type="match status" value="1"/>
</dbReference>
<gene>
    <name evidence="4" type="ORF">J4215_05790</name>
</gene>
<accession>A0A8T4L615</accession>
<name>A0A8T4L615_9ARCH</name>
<reference evidence="4" key="2">
    <citation type="submission" date="2021-05" db="EMBL/GenBank/DDBJ databases">
        <title>Protein family content uncovers lineage relationships and bacterial pathway maintenance mechanisms in DPANN archaea.</title>
        <authorList>
            <person name="Castelle C.J."/>
            <person name="Meheust R."/>
            <person name="Jaffe A.L."/>
            <person name="Seitz K."/>
            <person name="Gong X."/>
            <person name="Baker B.J."/>
            <person name="Banfield J.F."/>
        </authorList>
    </citation>
    <scope>NUCLEOTIDE SEQUENCE</scope>
    <source>
        <strain evidence="4">RIFCSPLOWO2_01_FULL_AR10_48_17</strain>
    </source>
</reference>
<reference evidence="4" key="1">
    <citation type="submission" date="2021-03" db="EMBL/GenBank/DDBJ databases">
        <authorList>
            <person name="Jaffe A."/>
        </authorList>
    </citation>
    <scope>NUCLEOTIDE SEQUENCE</scope>
    <source>
        <strain evidence="4">RIFCSPLOWO2_01_FULL_AR10_48_17</strain>
    </source>
</reference>
<dbReference type="PANTHER" id="PTHR41930:SF1">
    <property type="entry name" value="DEPHOSPHO-COA KINASE"/>
    <property type="match status" value="1"/>
</dbReference>
<dbReference type="SUPFAM" id="SSF52540">
    <property type="entry name" value="P-loop containing nucleoside triphosphate hydrolases"/>
    <property type="match status" value="1"/>
</dbReference>
<dbReference type="CDD" id="cd01286">
    <property type="entry name" value="deoxycytidylate_deaminase"/>
    <property type="match status" value="1"/>
</dbReference>
<feature type="domain" description="CMP/dCMP-type deaminase" evidence="3">
    <location>
        <begin position="195"/>
        <end position="325"/>
    </location>
</feature>
<dbReference type="Pfam" id="PF13238">
    <property type="entry name" value="AAA_18"/>
    <property type="match status" value="1"/>
</dbReference>
<dbReference type="Pfam" id="PF00383">
    <property type="entry name" value="dCMP_cyt_deam_1"/>
    <property type="match status" value="1"/>
</dbReference>
<dbReference type="PROSITE" id="PS00903">
    <property type="entry name" value="CYT_DCMP_DEAMINASES_1"/>
    <property type="match status" value="1"/>
</dbReference>
<evidence type="ECO:0000313" key="5">
    <source>
        <dbReference type="Proteomes" id="UP000675968"/>
    </source>
</evidence>
<dbReference type="EMBL" id="JAGVWC010000012">
    <property type="protein sequence ID" value="MBS3062067.1"/>
    <property type="molecule type" value="Genomic_DNA"/>
</dbReference>
<evidence type="ECO:0000256" key="2">
    <source>
        <dbReference type="ARBA" id="ARBA00022833"/>
    </source>
</evidence>
<proteinExistence type="predicted"/>
<dbReference type="InterPro" id="IPR027417">
    <property type="entry name" value="P-loop_NTPase"/>
</dbReference>
<evidence type="ECO:0000256" key="1">
    <source>
        <dbReference type="ARBA" id="ARBA00022723"/>
    </source>
</evidence>
<dbReference type="InterPro" id="IPR016192">
    <property type="entry name" value="APOBEC/CMP_deaminase_Zn-bd"/>
</dbReference>
<comment type="caution">
    <text evidence="4">The sequence shown here is derived from an EMBL/GenBank/DDBJ whole genome shotgun (WGS) entry which is preliminary data.</text>
</comment>
<organism evidence="4 5">
    <name type="scientific">Candidatus Iainarchaeum sp</name>
    <dbReference type="NCBI Taxonomy" id="3101447"/>
    <lineage>
        <taxon>Archaea</taxon>
        <taxon>Candidatus Iainarchaeota</taxon>
        <taxon>Candidatus Iainarchaeia</taxon>
        <taxon>Candidatus Iainarchaeales</taxon>
        <taxon>Candidatus Iainarchaeaceae</taxon>
        <taxon>Candidatus Iainarchaeum</taxon>
    </lineage>
</organism>
<dbReference type="GO" id="GO:0008270">
    <property type="term" value="F:zinc ion binding"/>
    <property type="evidence" value="ECO:0007669"/>
    <property type="project" value="InterPro"/>
</dbReference>
<dbReference type="PANTHER" id="PTHR41930">
    <property type="entry name" value="UPF0200 PROTEIN MJ1399"/>
    <property type="match status" value="1"/>
</dbReference>
<dbReference type="Proteomes" id="UP000675968">
    <property type="component" value="Unassembled WGS sequence"/>
</dbReference>
<dbReference type="AlphaFoldDB" id="A0A8T4L615"/>
<dbReference type="InterPro" id="IPR016193">
    <property type="entry name" value="Cytidine_deaminase-like"/>
</dbReference>
<evidence type="ECO:0000313" key="4">
    <source>
        <dbReference type="EMBL" id="MBS3062067.1"/>
    </source>
</evidence>
<keyword evidence="2" id="KW-0862">Zinc</keyword>
<sequence>MFIGITGLNCSGKDTVAEILEDKGFVRRSLSDEIRKEMRIRNIPISDRDAIIKMGNDLRKTYGPGILAKRLLASVDPTKNYSFVSIRNPEEVRELKKHPQFFLVFLEADPKIRFERLLARDKIGSVGWGKTPKTFNEFQVEQEKELDNKDSAGQQLLKVREMSDIVIENNGGLDELRQKIDGFLDKLHFVYKRPAWDDYFIEMSRVVAKRATCDRGRSGCVIVRDKQILTTGYVGSPPGQPHCDEVGHLLKKVVYENGEIHQHCVRTLHAEQNALMQAAKLGISLSGATVYCKMTPCYTCAMLLISAGLKRVVCEKKYHGGADSEKLFLAAGVEYAVLHPELEKYQNQ</sequence>
<protein>
    <submittedName>
        <fullName evidence="4">AAA family ATPase</fullName>
    </submittedName>
</protein>
<evidence type="ECO:0000259" key="3">
    <source>
        <dbReference type="PROSITE" id="PS51747"/>
    </source>
</evidence>